<accession>A0ABP8BLA8</accession>
<reference evidence="2" key="1">
    <citation type="journal article" date="2019" name="Int. J. Syst. Evol. Microbiol.">
        <title>The Global Catalogue of Microorganisms (GCM) 10K type strain sequencing project: providing services to taxonomists for standard genome sequencing and annotation.</title>
        <authorList>
            <consortium name="The Broad Institute Genomics Platform"/>
            <consortium name="The Broad Institute Genome Sequencing Center for Infectious Disease"/>
            <person name="Wu L."/>
            <person name="Ma J."/>
        </authorList>
    </citation>
    <scope>NUCLEOTIDE SEQUENCE [LARGE SCALE GENOMIC DNA]</scope>
    <source>
        <strain evidence="2">JCM 17388</strain>
    </source>
</reference>
<gene>
    <name evidence="1" type="ORF">GCM10022252_76330</name>
</gene>
<name>A0ABP8BLA8_9ACTN</name>
<organism evidence="1 2">
    <name type="scientific">Streptosporangium oxazolinicum</name>
    <dbReference type="NCBI Taxonomy" id="909287"/>
    <lineage>
        <taxon>Bacteria</taxon>
        <taxon>Bacillati</taxon>
        <taxon>Actinomycetota</taxon>
        <taxon>Actinomycetes</taxon>
        <taxon>Streptosporangiales</taxon>
        <taxon>Streptosporangiaceae</taxon>
        <taxon>Streptosporangium</taxon>
    </lineage>
</organism>
<evidence type="ECO:0000313" key="1">
    <source>
        <dbReference type="EMBL" id="GAA4209590.1"/>
    </source>
</evidence>
<sequence>MPPLAPISPPYPPVAPPVSYVVPLIPTPLLTEFDTPGHCEDCGRHEPPVDDYDKTLCCGARICLGADCQHIATCRTCDGPAVEFIEGTGWVCANTGH</sequence>
<protein>
    <submittedName>
        <fullName evidence="1">Uncharacterized protein</fullName>
    </submittedName>
</protein>
<dbReference type="EMBL" id="BAABAQ010000020">
    <property type="protein sequence ID" value="GAA4209590.1"/>
    <property type="molecule type" value="Genomic_DNA"/>
</dbReference>
<dbReference type="Proteomes" id="UP001501251">
    <property type="component" value="Unassembled WGS sequence"/>
</dbReference>
<comment type="caution">
    <text evidence="1">The sequence shown here is derived from an EMBL/GenBank/DDBJ whole genome shotgun (WGS) entry which is preliminary data.</text>
</comment>
<dbReference type="RefSeq" id="WP_344923217.1">
    <property type="nucleotide sequence ID" value="NZ_BAABAQ010000020.1"/>
</dbReference>
<keyword evidence="2" id="KW-1185">Reference proteome</keyword>
<proteinExistence type="predicted"/>
<evidence type="ECO:0000313" key="2">
    <source>
        <dbReference type="Proteomes" id="UP001501251"/>
    </source>
</evidence>